<dbReference type="EMBL" id="JAIWJX010000002">
    <property type="protein sequence ID" value="MCK6258430.1"/>
    <property type="molecule type" value="Genomic_DNA"/>
</dbReference>
<dbReference type="Gene3D" id="3.40.630.30">
    <property type="match status" value="1"/>
</dbReference>
<dbReference type="Proteomes" id="UP001139011">
    <property type="component" value="Unassembled WGS sequence"/>
</dbReference>
<dbReference type="PROSITE" id="PS51186">
    <property type="entry name" value="GNAT"/>
    <property type="match status" value="1"/>
</dbReference>
<gene>
    <name evidence="2" type="ORF">LCY76_17795</name>
</gene>
<keyword evidence="3" id="KW-1185">Reference proteome</keyword>
<evidence type="ECO:0000313" key="3">
    <source>
        <dbReference type="Proteomes" id="UP001139011"/>
    </source>
</evidence>
<organism evidence="2 3">
    <name type="scientific">Fictibacillus marinisediminis</name>
    <dbReference type="NCBI Taxonomy" id="2878389"/>
    <lineage>
        <taxon>Bacteria</taxon>
        <taxon>Bacillati</taxon>
        <taxon>Bacillota</taxon>
        <taxon>Bacilli</taxon>
        <taxon>Bacillales</taxon>
        <taxon>Fictibacillaceae</taxon>
        <taxon>Fictibacillus</taxon>
    </lineage>
</organism>
<evidence type="ECO:0000313" key="2">
    <source>
        <dbReference type="EMBL" id="MCK6258430.1"/>
    </source>
</evidence>
<dbReference type="CDD" id="cd04301">
    <property type="entry name" value="NAT_SF"/>
    <property type="match status" value="1"/>
</dbReference>
<proteinExistence type="predicted"/>
<dbReference type="SUPFAM" id="SSF55729">
    <property type="entry name" value="Acyl-CoA N-acyltransferases (Nat)"/>
    <property type="match status" value="1"/>
</dbReference>
<reference evidence="2" key="1">
    <citation type="submission" date="2021-09" db="EMBL/GenBank/DDBJ databases">
        <title>Genome analysis of Fictibacillus sp. KIGAM418 isolated from marine sediment.</title>
        <authorList>
            <person name="Seo M.-J."/>
            <person name="Cho E.-S."/>
            <person name="Hwang C.Y."/>
        </authorList>
    </citation>
    <scope>NUCLEOTIDE SEQUENCE</scope>
    <source>
        <strain evidence="2">KIGAM418</strain>
    </source>
</reference>
<dbReference type="AlphaFoldDB" id="A0A9X2BF68"/>
<accession>A0A9X2BF68</accession>
<name>A0A9X2BF68_9BACL</name>
<feature type="domain" description="N-acetyltransferase" evidence="1">
    <location>
        <begin position="1"/>
        <end position="171"/>
    </location>
</feature>
<protein>
    <submittedName>
        <fullName evidence="2">GNAT family N-acetyltransferase</fullName>
    </submittedName>
</protein>
<dbReference type="RefSeq" id="WP_248253720.1">
    <property type="nucleotide sequence ID" value="NZ_JAIWJX010000002.1"/>
</dbReference>
<dbReference type="GO" id="GO:0016747">
    <property type="term" value="F:acyltransferase activity, transferring groups other than amino-acyl groups"/>
    <property type="evidence" value="ECO:0007669"/>
    <property type="project" value="InterPro"/>
</dbReference>
<sequence length="172" mass="19868">MEIRKAIPGDEKGIAFVQVDSWRTTYKGIVNDEYLEQMKAEDRQDLWMGIIQKPLEKSFLYVVSINQEIIGFCSGGPNRSGRFPYESELYAIYLLQEYQRRTIGSSLIRHFAQKQYDSGYRTLLVWVLKDNPCKAAYEKLGGIKLGEEIIQIGEQQLTEEAFGFDLVKLLQL</sequence>
<comment type="caution">
    <text evidence="2">The sequence shown here is derived from an EMBL/GenBank/DDBJ whole genome shotgun (WGS) entry which is preliminary data.</text>
</comment>
<dbReference type="Pfam" id="PF00583">
    <property type="entry name" value="Acetyltransf_1"/>
    <property type="match status" value="1"/>
</dbReference>
<dbReference type="InterPro" id="IPR016181">
    <property type="entry name" value="Acyl_CoA_acyltransferase"/>
</dbReference>
<evidence type="ECO:0000259" key="1">
    <source>
        <dbReference type="PROSITE" id="PS51186"/>
    </source>
</evidence>
<dbReference type="InterPro" id="IPR000182">
    <property type="entry name" value="GNAT_dom"/>
</dbReference>